<dbReference type="PROSITE" id="PS51257">
    <property type="entry name" value="PROKAR_LIPOPROTEIN"/>
    <property type="match status" value="1"/>
</dbReference>
<keyword evidence="1" id="KW-0732">Signal</keyword>
<name>A0A510UN53_ALIFS</name>
<dbReference type="AlphaFoldDB" id="A0A510UN53"/>
<evidence type="ECO:0000313" key="2">
    <source>
        <dbReference type="EMBL" id="GEK16009.1"/>
    </source>
</evidence>
<dbReference type="RefSeq" id="WP_146866682.1">
    <property type="nucleotide sequence ID" value="NZ_BJTZ01000055.1"/>
</dbReference>
<evidence type="ECO:0000256" key="1">
    <source>
        <dbReference type="SAM" id="SignalP"/>
    </source>
</evidence>
<organism evidence="2 3">
    <name type="scientific">Aliivibrio fischeri</name>
    <name type="common">Vibrio fischeri</name>
    <dbReference type="NCBI Taxonomy" id="668"/>
    <lineage>
        <taxon>Bacteria</taxon>
        <taxon>Pseudomonadati</taxon>
        <taxon>Pseudomonadota</taxon>
        <taxon>Gammaproteobacteria</taxon>
        <taxon>Vibrionales</taxon>
        <taxon>Vibrionaceae</taxon>
        <taxon>Aliivibrio</taxon>
    </lineage>
</organism>
<gene>
    <name evidence="2" type="ORF">AFI02nite_40450</name>
</gene>
<evidence type="ECO:0008006" key="4">
    <source>
        <dbReference type="Google" id="ProtNLM"/>
    </source>
</evidence>
<feature type="chain" id="PRO_5021798501" description="Lipoprotein" evidence="1">
    <location>
        <begin position="22"/>
        <end position="255"/>
    </location>
</feature>
<evidence type="ECO:0000313" key="3">
    <source>
        <dbReference type="Proteomes" id="UP000321787"/>
    </source>
</evidence>
<comment type="caution">
    <text evidence="2">The sequence shown here is derived from an EMBL/GenBank/DDBJ whole genome shotgun (WGS) entry which is preliminary data.</text>
</comment>
<dbReference type="Proteomes" id="UP000321787">
    <property type="component" value="Unassembled WGS sequence"/>
</dbReference>
<accession>A0A510UN53</accession>
<dbReference type="EMBL" id="BJTZ01000055">
    <property type="protein sequence ID" value="GEK16009.1"/>
    <property type="molecule type" value="Genomic_DNA"/>
</dbReference>
<proteinExistence type="predicted"/>
<reference evidence="2 3" key="1">
    <citation type="submission" date="2019-07" db="EMBL/GenBank/DDBJ databases">
        <title>Whole genome shotgun sequence of Aliivibrio fischeri NBRC 101058.</title>
        <authorList>
            <person name="Hosoyama A."/>
            <person name="Uohara A."/>
            <person name="Ohji S."/>
            <person name="Ichikawa N."/>
        </authorList>
    </citation>
    <scope>NUCLEOTIDE SEQUENCE [LARGE SCALE GENOMIC DNA]</scope>
    <source>
        <strain evidence="2 3">NBRC 101058</strain>
    </source>
</reference>
<feature type="signal peptide" evidence="1">
    <location>
        <begin position="1"/>
        <end position="21"/>
    </location>
</feature>
<protein>
    <recommendedName>
        <fullName evidence="4">Lipoprotein</fullName>
    </recommendedName>
</protein>
<sequence length="255" mass="28809">MKTQRSLLSFLTVPLLLSACASDPYEGRGEYFALTQRHIIELDLSVIKPSQTAQTQQSAKQLALIQSQVSEKDASPSNDKMYRFTLKEGETYRSAIRRWSKKAGYNNVVWSMDESGMSAINGTNPELMDYHGTLKKAMSLLAAKLNTPIRLTVSEKDKVLGVYDFDEEPKLTHIKGSSLKDVVRNIVINYGLKWSDDTNDSRSWLALNDYTFGANYYLLTRENDVNSALQVVLSSYPVRSEILESTNQVFILEEN</sequence>